<proteinExistence type="predicted"/>
<dbReference type="Proteomes" id="UP000794436">
    <property type="component" value="Unassembled WGS sequence"/>
</dbReference>
<sequence length="303" mass="33606">MSFDRSGIVTFDKFEGTFRYRVRAEVESLAIWLEDRKSKAQWQTLELKAKDFVTADNVIARTDVAGYAKRFANCLGAKELDDKSEYYRELFEAAKDGSRQLCLSFRVCVGGFETLLEYTFQLMPIALERVDVLAAQVRDLGDDLCRHQASIESQLDNVKKALGIVEASVNKLVEEKRDLTFARFVATGYVSSGSALLWQAPSESSPGFTLSSDATTITFGNSGLFSVTTHLHHCCTNYAFECQVNGQAFDTLAGQGRSGFILQTTATLVRVFKAGDKLAITHRGDNYAGHQGSSLTIVELRRE</sequence>
<keyword evidence="2" id="KW-1185">Reference proteome</keyword>
<comment type="caution">
    <text evidence="1">The sequence shown here is derived from an EMBL/GenBank/DDBJ whole genome shotgun (WGS) entry which is preliminary data.</text>
</comment>
<protein>
    <submittedName>
        <fullName evidence="1">Uncharacterized protein</fullName>
    </submittedName>
</protein>
<dbReference type="OrthoDB" id="124895at2759"/>
<dbReference type="AlphaFoldDB" id="A0A8K1CD46"/>
<evidence type="ECO:0000313" key="2">
    <source>
        <dbReference type="Proteomes" id="UP000794436"/>
    </source>
</evidence>
<name>A0A8K1CD46_PYTOL</name>
<gene>
    <name evidence="1" type="ORF">Poli38472_013654</name>
</gene>
<evidence type="ECO:0000313" key="1">
    <source>
        <dbReference type="EMBL" id="TMW61191.1"/>
    </source>
</evidence>
<accession>A0A8K1CD46</accession>
<dbReference type="EMBL" id="SPLM01000077">
    <property type="protein sequence ID" value="TMW61191.1"/>
    <property type="molecule type" value="Genomic_DNA"/>
</dbReference>
<reference evidence="1" key="1">
    <citation type="submission" date="2019-03" db="EMBL/GenBank/DDBJ databases">
        <title>Long read genome sequence of the mycoparasitic Pythium oligandrum ATCC 38472 isolated from sugarbeet rhizosphere.</title>
        <authorList>
            <person name="Gaulin E."/>
        </authorList>
    </citation>
    <scope>NUCLEOTIDE SEQUENCE</scope>
    <source>
        <strain evidence="1">ATCC 38472_TT</strain>
    </source>
</reference>
<organism evidence="1 2">
    <name type="scientific">Pythium oligandrum</name>
    <name type="common">Mycoparasitic fungus</name>
    <dbReference type="NCBI Taxonomy" id="41045"/>
    <lineage>
        <taxon>Eukaryota</taxon>
        <taxon>Sar</taxon>
        <taxon>Stramenopiles</taxon>
        <taxon>Oomycota</taxon>
        <taxon>Peronosporomycetes</taxon>
        <taxon>Pythiales</taxon>
        <taxon>Pythiaceae</taxon>
        <taxon>Pythium</taxon>
    </lineage>
</organism>